<evidence type="ECO:0000313" key="6">
    <source>
        <dbReference type="EMBL" id="BDR92113.1"/>
    </source>
</evidence>
<dbReference type="GO" id="GO:0005737">
    <property type="term" value="C:cytoplasm"/>
    <property type="evidence" value="ECO:0007669"/>
    <property type="project" value="UniProtKB-SubCell"/>
</dbReference>
<comment type="subcellular location">
    <subcellularLocation>
        <location evidence="4">Cytoplasm</location>
    </subcellularLocation>
</comment>
<dbReference type="Gene3D" id="3.40.50.620">
    <property type="entry name" value="HUPs"/>
    <property type="match status" value="1"/>
</dbReference>
<reference evidence="9" key="3">
    <citation type="submission" date="2022-09" db="EMBL/GenBank/DDBJ databases">
        <title>Complete genome sequence of Vulcanisaeta souniana.</title>
        <authorList>
            <person name="Kato S."/>
            <person name="Itoh T."/>
            <person name="Ohkuma M."/>
        </authorList>
    </citation>
    <scope>NUCLEOTIDE SEQUENCE [LARGE SCALE GENOMIC DNA]</scope>
    <source>
        <strain evidence="9">JCM 11219</strain>
    </source>
</reference>
<keyword evidence="4" id="KW-0520">NAD</keyword>
<dbReference type="NCBIfam" id="TIGR00125">
    <property type="entry name" value="cyt_tran_rel"/>
    <property type="match status" value="1"/>
</dbReference>
<dbReference type="InterPro" id="IPR014729">
    <property type="entry name" value="Rossmann-like_a/b/a_fold"/>
</dbReference>
<dbReference type="HAMAP" id="MF_00243">
    <property type="entry name" value="NMN_adenylyltr"/>
    <property type="match status" value="1"/>
</dbReference>
<evidence type="ECO:0000256" key="1">
    <source>
        <dbReference type="ARBA" id="ARBA00010124"/>
    </source>
</evidence>
<accession>A0A830DZG5</accession>
<dbReference type="InterPro" id="IPR006418">
    <property type="entry name" value="NMN_Atrans_arc"/>
</dbReference>
<comment type="similarity">
    <text evidence="1 4">Belongs to the archaeal NMN adenylyltransferase family.</text>
</comment>
<dbReference type="PANTHER" id="PTHR21342">
    <property type="entry name" value="PHOSPHOPANTETHEINE ADENYLYLTRANSFERASE"/>
    <property type="match status" value="1"/>
</dbReference>
<keyword evidence="2 4" id="KW-0808">Transferase</keyword>
<dbReference type="EMBL" id="BMNM01000001">
    <property type="protein sequence ID" value="GGI67791.1"/>
    <property type="molecule type" value="Genomic_DNA"/>
</dbReference>
<evidence type="ECO:0000313" key="7">
    <source>
        <dbReference type="EMBL" id="GGI67791.1"/>
    </source>
</evidence>
<dbReference type="GeneID" id="76206751"/>
<dbReference type="GO" id="GO:0009435">
    <property type="term" value="P:NAD+ biosynthetic process"/>
    <property type="evidence" value="ECO:0007669"/>
    <property type="project" value="UniProtKB-UniRule"/>
</dbReference>
<dbReference type="OrthoDB" id="264480at2157"/>
<dbReference type="SUPFAM" id="SSF52374">
    <property type="entry name" value="Nucleotidylyl transferase"/>
    <property type="match status" value="1"/>
</dbReference>
<dbReference type="UniPathway" id="UPA00253">
    <property type="reaction ID" value="UER00600"/>
</dbReference>
<evidence type="ECO:0000313" key="8">
    <source>
        <dbReference type="Proteomes" id="UP000657075"/>
    </source>
</evidence>
<reference evidence="7" key="1">
    <citation type="journal article" date="2014" name="Int. J. Syst. Evol. Microbiol.">
        <title>Complete genome sequence of Corynebacterium casei LMG S-19264T (=DSM 44701T), isolated from a smear-ripened cheese.</title>
        <authorList>
            <consortium name="US DOE Joint Genome Institute (JGI-PGF)"/>
            <person name="Walter F."/>
            <person name="Albersmeier A."/>
            <person name="Kalinowski J."/>
            <person name="Ruckert C."/>
        </authorList>
    </citation>
    <scope>NUCLEOTIDE SEQUENCE</scope>
    <source>
        <strain evidence="7">JCM 11219</strain>
    </source>
</reference>
<sequence>MARALFIGRFQPLHRGHEEVIKWLLGRHEELVVAIGSANESFTPKNPFTVGERIEMLISMLKELNLISKVMYCAVPDTKGDSALWYAYVHGQCPSFDVAYTNDEFTRLCFEYGNVKVLNTPFFNRETYSGTRIRELMATGDKSWRDLVATGVLPVLGRINAEDRVRRLMQKQI</sequence>
<dbReference type="EC" id="2.7.7.1" evidence="4"/>
<evidence type="ECO:0000256" key="4">
    <source>
        <dbReference type="HAMAP-Rule" id="MF_00243"/>
    </source>
</evidence>
<comment type="catalytic activity">
    <reaction evidence="4">
        <text>beta-nicotinamide D-ribonucleotide + ATP + H(+) = diphosphate + NAD(+)</text>
        <dbReference type="Rhea" id="RHEA:21360"/>
        <dbReference type="ChEBI" id="CHEBI:14649"/>
        <dbReference type="ChEBI" id="CHEBI:15378"/>
        <dbReference type="ChEBI" id="CHEBI:30616"/>
        <dbReference type="ChEBI" id="CHEBI:33019"/>
        <dbReference type="ChEBI" id="CHEBI:57540"/>
        <dbReference type="EC" id="2.7.7.1"/>
    </reaction>
</comment>
<evidence type="ECO:0000313" key="9">
    <source>
        <dbReference type="Proteomes" id="UP001060771"/>
    </source>
</evidence>
<dbReference type="Proteomes" id="UP001060771">
    <property type="component" value="Chromosome"/>
</dbReference>
<organism evidence="7 8">
    <name type="scientific">Vulcanisaeta souniana JCM 11219</name>
    <dbReference type="NCBI Taxonomy" id="1293586"/>
    <lineage>
        <taxon>Archaea</taxon>
        <taxon>Thermoproteota</taxon>
        <taxon>Thermoprotei</taxon>
        <taxon>Thermoproteales</taxon>
        <taxon>Thermoproteaceae</taxon>
        <taxon>Vulcanisaeta</taxon>
    </lineage>
</organism>
<keyword evidence="4" id="KW-0963">Cytoplasm</keyword>
<comment type="pathway">
    <text evidence="4">Cofactor biosynthesis; NAD(+) biosynthesis; NAD(+) from nicotinamide D-ribonucleotide: step 1/1.</text>
</comment>
<keyword evidence="4" id="KW-0662">Pyridine nucleotide biosynthesis</keyword>
<dbReference type="Proteomes" id="UP000657075">
    <property type="component" value="Unassembled WGS sequence"/>
</dbReference>
<evidence type="ECO:0000256" key="2">
    <source>
        <dbReference type="ARBA" id="ARBA00022679"/>
    </source>
</evidence>
<proteinExistence type="inferred from homology"/>
<dbReference type="RefSeq" id="WP_188602244.1">
    <property type="nucleotide sequence ID" value="NZ_AP026830.1"/>
</dbReference>
<gene>
    <name evidence="7" type="ORF">GCM10007112_01020</name>
    <name evidence="6" type="ORF">Vsou_12060</name>
</gene>
<keyword evidence="4" id="KW-0547">Nucleotide-binding</keyword>
<dbReference type="PANTHER" id="PTHR21342:SF0">
    <property type="entry name" value="BIFUNCTIONAL NMN ADENYLYLTRANSFERASE_NUDIX HYDROLASE"/>
    <property type="match status" value="1"/>
</dbReference>
<name>A0A830DZG5_9CREN</name>
<keyword evidence="4" id="KW-0067">ATP-binding</keyword>
<protein>
    <recommendedName>
        <fullName evidence="4">Nicotinamide-nucleotide adenylyltransferase</fullName>
        <ecNumber evidence="4">2.7.7.1</ecNumber>
    </recommendedName>
    <alternativeName>
        <fullName evidence="4">NAD(+) diphosphorylase</fullName>
    </alternativeName>
    <alternativeName>
        <fullName evidence="4">NAD(+) pyrophosphorylase</fullName>
    </alternativeName>
    <alternativeName>
        <fullName evidence="4">NMN adenylyltransferase</fullName>
    </alternativeName>
</protein>
<dbReference type="GO" id="GO:0000309">
    <property type="term" value="F:nicotinamide-nucleotide adenylyltransferase activity"/>
    <property type="evidence" value="ECO:0007669"/>
    <property type="project" value="UniProtKB-UniRule"/>
</dbReference>
<dbReference type="EMBL" id="AP026830">
    <property type="protein sequence ID" value="BDR92113.1"/>
    <property type="molecule type" value="Genomic_DNA"/>
</dbReference>
<feature type="domain" description="Cytidyltransferase-like" evidence="5">
    <location>
        <begin position="5"/>
        <end position="135"/>
    </location>
</feature>
<dbReference type="AlphaFoldDB" id="A0A830DZG5"/>
<evidence type="ECO:0000256" key="3">
    <source>
        <dbReference type="ARBA" id="ARBA00022695"/>
    </source>
</evidence>
<reference evidence="6" key="4">
    <citation type="journal article" date="2023" name="Microbiol. Resour. Announc.">
        <title>Complete Genome Sequence of Vulcanisaeta souniana Strain IC-059, a Hyperthermophilic Archaeon Isolated from Hot Spring Water in Japan.</title>
        <authorList>
            <person name="Kato S."/>
            <person name="Itoh T."/>
            <person name="Wu L."/>
            <person name="Ma J."/>
            <person name="Ohkuma M."/>
        </authorList>
    </citation>
    <scope>NUCLEOTIDE SEQUENCE</scope>
    <source>
        <strain evidence="6">JCM 11219</strain>
    </source>
</reference>
<dbReference type="NCBIfam" id="NF002243">
    <property type="entry name" value="PRK01153.1"/>
    <property type="match status" value="1"/>
</dbReference>
<reference evidence="7" key="2">
    <citation type="submission" date="2020-09" db="EMBL/GenBank/DDBJ databases">
        <authorList>
            <person name="Sun Q."/>
            <person name="Ohkuma M."/>
        </authorList>
    </citation>
    <scope>NUCLEOTIDE SEQUENCE</scope>
    <source>
        <strain evidence="7">JCM 11219</strain>
    </source>
</reference>
<keyword evidence="3 4" id="KW-0548">Nucleotidyltransferase</keyword>
<dbReference type="InterPro" id="IPR004821">
    <property type="entry name" value="Cyt_trans-like"/>
</dbReference>
<dbReference type="GO" id="GO:0005524">
    <property type="term" value="F:ATP binding"/>
    <property type="evidence" value="ECO:0007669"/>
    <property type="project" value="UniProtKB-KW"/>
</dbReference>
<dbReference type="Pfam" id="PF01467">
    <property type="entry name" value="CTP_transf_like"/>
    <property type="match status" value="1"/>
</dbReference>
<evidence type="ECO:0000259" key="5">
    <source>
        <dbReference type="Pfam" id="PF01467"/>
    </source>
</evidence>
<keyword evidence="9" id="KW-1185">Reference proteome</keyword>